<evidence type="ECO:0000256" key="9">
    <source>
        <dbReference type="SAM" id="Phobius"/>
    </source>
</evidence>
<dbReference type="GO" id="GO:0016020">
    <property type="term" value="C:membrane"/>
    <property type="evidence" value="ECO:0007669"/>
    <property type="project" value="UniProtKB-SubCell"/>
</dbReference>
<feature type="transmembrane region" description="Helical" evidence="9">
    <location>
        <begin position="194"/>
        <end position="219"/>
    </location>
</feature>
<comment type="subcellular location">
    <subcellularLocation>
        <location evidence="1">Membrane</location>
        <topology evidence="1">Multi-pass membrane protein</topology>
    </subcellularLocation>
</comment>
<keyword evidence="7 9" id="KW-0472">Membrane</keyword>
<dbReference type="Pfam" id="PF00005">
    <property type="entry name" value="ABC_tran"/>
    <property type="match status" value="1"/>
</dbReference>
<evidence type="ECO:0000256" key="2">
    <source>
        <dbReference type="ARBA" id="ARBA00022448"/>
    </source>
</evidence>
<dbReference type="EMBL" id="KB933041">
    <property type="protein sequence ID" value="EOO01087.1"/>
    <property type="molecule type" value="Genomic_DNA"/>
</dbReference>
<evidence type="ECO:0000256" key="1">
    <source>
        <dbReference type="ARBA" id="ARBA00004141"/>
    </source>
</evidence>
<dbReference type="GeneID" id="19323787"/>
<feature type="transmembrane region" description="Helical" evidence="9">
    <location>
        <begin position="66"/>
        <end position="87"/>
    </location>
</feature>
<dbReference type="GO" id="GO:0005524">
    <property type="term" value="F:ATP binding"/>
    <property type="evidence" value="ECO:0007669"/>
    <property type="project" value="UniProtKB-KW"/>
</dbReference>
<evidence type="ECO:0000256" key="6">
    <source>
        <dbReference type="ARBA" id="ARBA00022989"/>
    </source>
</evidence>
<dbReference type="GO" id="GO:0016887">
    <property type="term" value="F:ATP hydrolysis activity"/>
    <property type="evidence" value="ECO:0007669"/>
    <property type="project" value="InterPro"/>
</dbReference>
<keyword evidence="6 9" id="KW-1133">Transmembrane helix</keyword>
<keyword evidence="5" id="KW-0067">ATP-binding</keyword>
<feature type="compositionally biased region" description="Polar residues" evidence="8">
    <location>
        <begin position="348"/>
        <end position="358"/>
    </location>
</feature>
<dbReference type="AlphaFoldDB" id="R8BP21"/>
<dbReference type="Gene3D" id="3.40.50.300">
    <property type="entry name" value="P-loop containing nucleotide triphosphate hydrolases"/>
    <property type="match status" value="2"/>
</dbReference>
<dbReference type="Proteomes" id="UP000014074">
    <property type="component" value="Unassembled WGS sequence"/>
</dbReference>
<feature type="transmembrane region" description="Helical" evidence="9">
    <location>
        <begin position="422"/>
        <end position="445"/>
    </location>
</feature>
<dbReference type="RefSeq" id="XP_007914065.1">
    <property type="nucleotide sequence ID" value="XM_007915874.1"/>
</dbReference>
<keyword evidence="2" id="KW-0813">Transport</keyword>
<evidence type="ECO:0000256" key="4">
    <source>
        <dbReference type="ARBA" id="ARBA00022741"/>
    </source>
</evidence>
<evidence type="ECO:0000256" key="7">
    <source>
        <dbReference type="ARBA" id="ARBA00023136"/>
    </source>
</evidence>
<evidence type="ECO:0000256" key="3">
    <source>
        <dbReference type="ARBA" id="ARBA00022692"/>
    </source>
</evidence>
<dbReference type="HOGENOM" id="CLU_000604_27_5_1"/>
<name>R8BP21_PHAM7</name>
<evidence type="ECO:0000313" key="12">
    <source>
        <dbReference type="EMBL" id="EOO01087.1"/>
    </source>
</evidence>
<dbReference type="eggNOG" id="KOG0054">
    <property type="taxonomic scope" value="Eukaryota"/>
</dbReference>
<proteinExistence type="predicted"/>
<keyword evidence="4" id="KW-0547">Nucleotide-binding</keyword>
<dbReference type="PROSITE" id="PS50893">
    <property type="entry name" value="ABC_TRANSPORTER_2"/>
    <property type="match status" value="1"/>
</dbReference>
<evidence type="ECO:0000256" key="5">
    <source>
        <dbReference type="ARBA" id="ARBA00022840"/>
    </source>
</evidence>
<keyword evidence="3 9" id="KW-0812">Transmembrane</keyword>
<dbReference type="FunFam" id="3.40.50.300:FF:000838">
    <property type="entry name" value="ABC multidrug transporter (Eurofung)"/>
    <property type="match status" value="1"/>
</dbReference>
<dbReference type="InterPro" id="IPR050173">
    <property type="entry name" value="ABC_transporter_C-like"/>
</dbReference>
<feature type="region of interest" description="Disordered" evidence="8">
    <location>
        <begin position="345"/>
        <end position="365"/>
    </location>
</feature>
<feature type="domain" description="ABC transmembrane type-1" evidence="11">
    <location>
        <begin position="444"/>
        <end position="549"/>
    </location>
</feature>
<dbReference type="KEGG" id="tmn:UCRPA7_3438"/>
<feature type="transmembrane region" description="Helical" evidence="9">
    <location>
        <begin position="373"/>
        <end position="399"/>
    </location>
</feature>
<keyword evidence="13" id="KW-1185">Reference proteome</keyword>
<evidence type="ECO:0000259" key="11">
    <source>
        <dbReference type="PROSITE" id="PS50929"/>
    </source>
</evidence>
<reference evidence="13" key="1">
    <citation type="journal article" date="2013" name="Genome Announc.">
        <title>Draft genome sequence of the ascomycete Phaeoacremonium aleophilum strain UCR-PA7, a causal agent of the esca disease complex in grapevines.</title>
        <authorList>
            <person name="Blanco-Ulate B."/>
            <person name="Rolshausen P."/>
            <person name="Cantu D."/>
        </authorList>
    </citation>
    <scope>NUCLEOTIDE SEQUENCE [LARGE SCALE GENOMIC DNA]</scope>
    <source>
        <strain evidence="13">UCR-PA7</strain>
    </source>
</reference>
<organism evidence="12 13">
    <name type="scientific">Phaeoacremonium minimum (strain UCR-PA7)</name>
    <name type="common">Esca disease fungus</name>
    <name type="synonym">Togninia minima</name>
    <dbReference type="NCBI Taxonomy" id="1286976"/>
    <lineage>
        <taxon>Eukaryota</taxon>
        <taxon>Fungi</taxon>
        <taxon>Dikarya</taxon>
        <taxon>Ascomycota</taxon>
        <taxon>Pezizomycotina</taxon>
        <taxon>Sordariomycetes</taxon>
        <taxon>Sordariomycetidae</taxon>
        <taxon>Togniniales</taxon>
        <taxon>Togniniaceae</taxon>
        <taxon>Phaeoacremonium</taxon>
    </lineage>
</organism>
<dbReference type="SUPFAM" id="SSF90123">
    <property type="entry name" value="ABC transporter transmembrane region"/>
    <property type="match status" value="2"/>
</dbReference>
<dbReference type="PROSITE" id="PS50929">
    <property type="entry name" value="ABC_TM1F"/>
    <property type="match status" value="2"/>
</dbReference>
<evidence type="ECO:0000256" key="8">
    <source>
        <dbReference type="SAM" id="MobiDB-lite"/>
    </source>
</evidence>
<feature type="domain" description="ABC transporter" evidence="10">
    <location>
        <begin position="586"/>
        <end position="820"/>
    </location>
</feature>
<dbReference type="InterPro" id="IPR027417">
    <property type="entry name" value="P-loop_NTPase"/>
</dbReference>
<evidence type="ECO:0000313" key="13">
    <source>
        <dbReference type="Proteomes" id="UP000014074"/>
    </source>
</evidence>
<dbReference type="InterPro" id="IPR003439">
    <property type="entry name" value="ABC_transporter-like_ATP-bd"/>
</dbReference>
<dbReference type="InterPro" id="IPR003593">
    <property type="entry name" value="AAA+_ATPase"/>
</dbReference>
<dbReference type="SMART" id="SM00382">
    <property type="entry name" value="AAA"/>
    <property type="match status" value="1"/>
</dbReference>
<dbReference type="GO" id="GO:0140359">
    <property type="term" value="F:ABC-type transporter activity"/>
    <property type="evidence" value="ECO:0007669"/>
    <property type="project" value="InterPro"/>
</dbReference>
<evidence type="ECO:0000259" key="10">
    <source>
        <dbReference type="PROSITE" id="PS50893"/>
    </source>
</evidence>
<dbReference type="SUPFAM" id="SSF52540">
    <property type="entry name" value="P-loop containing nucleoside triphosphate hydrolases"/>
    <property type="match status" value="2"/>
</dbReference>
<dbReference type="InterPro" id="IPR011527">
    <property type="entry name" value="ABC1_TM_dom"/>
</dbReference>
<dbReference type="InterPro" id="IPR017871">
    <property type="entry name" value="ABC_transporter-like_CS"/>
</dbReference>
<dbReference type="PANTHER" id="PTHR24223">
    <property type="entry name" value="ATP-BINDING CASSETTE SUB-FAMILY C"/>
    <property type="match status" value="1"/>
</dbReference>
<feature type="transmembrane region" description="Helical" evidence="9">
    <location>
        <begin position="482"/>
        <end position="512"/>
    </location>
</feature>
<gene>
    <name evidence="12" type="ORF">UCRPA7_3438</name>
</gene>
<dbReference type="InterPro" id="IPR036640">
    <property type="entry name" value="ABC1_TM_sf"/>
</dbReference>
<dbReference type="OrthoDB" id="6500128at2759"/>
<protein>
    <submittedName>
        <fullName evidence="12">Putative abc bile acid protein</fullName>
    </submittedName>
</protein>
<dbReference type="PANTHER" id="PTHR24223:SF399">
    <property type="entry name" value="ABC TRANSPORTER ATNG"/>
    <property type="match status" value="1"/>
</dbReference>
<feature type="domain" description="ABC transmembrane type-1" evidence="11">
    <location>
        <begin position="1"/>
        <end position="214"/>
    </location>
</feature>
<accession>R8BP21</accession>
<feature type="transmembrane region" description="Helical" evidence="9">
    <location>
        <begin position="155"/>
        <end position="174"/>
    </location>
</feature>
<dbReference type="PROSITE" id="PS00211">
    <property type="entry name" value="ABC_TRANSPORTER_1"/>
    <property type="match status" value="1"/>
</dbReference>
<dbReference type="Gene3D" id="1.20.1560.10">
    <property type="entry name" value="ABC transporter type 1, transmembrane domain"/>
    <property type="match status" value="2"/>
</dbReference>
<feature type="transmembrane region" description="Helical" evidence="9">
    <location>
        <begin position="518"/>
        <end position="541"/>
    </location>
</feature>
<sequence length="829" mass="91075">MLRGILVSAVFTRSTSLSTADIDNSAAVTLMSTDVDAIVRAMREVHEFWANIIQIALAAWLLSIRIGFACIGPIIVCVLSLAATMLCSKPSQMYMLAWVEKVQERIGITSTMLGHMKSIKMSGLGPTLTAAIANLRVKEIDAAKPFRMMSAVTSGLAQVPVLISPVVAFAFFTITSAKTGEALDATRMFSSLSLIMLLGQPLFWMFETVMDVSAALACFKRIEAFLVKSDRTDNRDVAPGSSQNDTIRNNIIGFSNFDPELYQSVIRCCDLDKDVSRLENGDETVVGSKGITLSGGQKQRVDGTVSEKGTFDELLRSSGYIKDIYQQPTPNDDQETIESISSVEETVKQQGQPMSQGTEAPGDKRRQRGDFTVYRFFFGQVGLWLTVAMLVVEISWAFLENFPTVWLNFWTEANNEHSNQRIGYYLGVYAALQVLAVLAFGLMVITQFLETLGGLPTIRAFGWGKSALELNHKLVDKSQRPFYLLLMLQQWLTLVLDLVVTGLALLIVGLAVRLRDSVSVGLTGVSLVQLISFAETLKLLIQFWTSLETSIGAVARIKNFREETPDERLPGENHAPPSDWPASGAVEIREISASYGEDREAKALDGISLSLSAGQKVGICGRTGSGKSSLLLALLRLLDLSSGSMTIDGVDLSTLPREEVRSRLIAITQESFFLPGTIQQNIDPYDAATPEDVASALKKVGLWETIDAKGGLAAKFEEDMLSHGQKQLFSLARAILRKNRGRVVLFDEATSSVDHHTDALMQEIIREEFRHHTVVSIAHRLETVVDFDRVVVLEKGCLVEEGNPQELLISGKGKFKELWDASRHAGRSS</sequence>